<name>A0A0F9QPC5_9ZZZZ</name>
<sequence>MKTTPDCICDGKAPWCSVCLVSVAFRMRNEHPDTLSVSMLKRRIPRLTGREAAILLEATQRLPARRNGGYVTRSPA</sequence>
<accession>A0A0F9QPC5</accession>
<dbReference type="AlphaFoldDB" id="A0A0F9QPC5"/>
<dbReference type="EMBL" id="LAZR01001352">
    <property type="protein sequence ID" value="KKN46050.1"/>
    <property type="molecule type" value="Genomic_DNA"/>
</dbReference>
<evidence type="ECO:0000313" key="1">
    <source>
        <dbReference type="EMBL" id="KKN46050.1"/>
    </source>
</evidence>
<proteinExistence type="predicted"/>
<gene>
    <name evidence="1" type="ORF">LCGC14_0676690</name>
</gene>
<reference evidence="1" key="1">
    <citation type="journal article" date="2015" name="Nature">
        <title>Complex archaea that bridge the gap between prokaryotes and eukaryotes.</title>
        <authorList>
            <person name="Spang A."/>
            <person name="Saw J.H."/>
            <person name="Jorgensen S.L."/>
            <person name="Zaremba-Niedzwiedzka K."/>
            <person name="Martijn J."/>
            <person name="Lind A.E."/>
            <person name="van Eijk R."/>
            <person name="Schleper C."/>
            <person name="Guy L."/>
            <person name="Ettema T.J."/>
        </authorList>
    </citation>
    <scope>NUCLEOTIDE SEQUENCE</scope>
</reference>
<protein>
    <submittedName>
        <fullName evidence="1">Uncharacterized protein</fullName>
    </submittedName>
</protein>
<comment type="caution">
    <text evidence="1">The sequence shown here is derived from an EMBL/GenBank/DDBJ whole genome shotgun (WGS) entry which is preliminary data.</text>
</comment>
<organism evidence="1">
    <name type="scientific">marine sediment metagenome</name>
    <dbReference type="NCBI Taxonomy" id="412755"/>
    <lineage>
        <taxon>unclassified sequences</taxon>
        <taxon>metagenomes</taxon>
        <taxon>ecological metagenomes</taxon>
    </lineage>
</organism>